<dbReference type="Proteomes" id="UP000747542">
    <property type="component" value="Unassembled WGS sequence"/>
</dbReference>
<keyword evidence="2" id="KW-0662">Pyridine nucleotide biosynthesis</keyword>
<dbReference type="SUPFAM" id="SSF51690">
    <property type="entry name" value="Nicotinate/Quinolinate PRTase C-terminal domain-like"/>
    <property type="match status" value="1"/>
</dbReference>
<sequence length="151" mass="16720">MLPSYLGVCQGDGVNYNSIGKILDTVERHGWSAASVSFGSGGSLLQRLDRDTQKCAYKCSLAVVDGDEVEVYKEPITDKGKTSKKGRLTLQCEDGVYTTVEHGKGDPEKDLLVPVFENGELLKDYTFEEIRQRAQITPNEIDILNFLAEDK</sequence>
<dbReference type="Gene3D" id="3.20.20.70">
    <property type="entry name" value="Aldolase class I"/>
    <property type="match status" value="1"/>
</dbReference>
<dbReference type="GO" id="GO:0009435">
    <property type="term" value="P:NAD+ biosynthetic process"/>
    <property type="evidence" value="ECO:0007669"/>
    <property type="project" value="UniProtKB-UniPathway"/>
</dbReference>
<evidence type="ECO:0000256" key="4">
    <source>
        <dbReference type="ARBA" id="ARBA00022679"/>
    </source>
</evidence>
<evidence type="ECO:0000256" key="3">
    <source>
        <dbReference type="ARBA" id="ARBA00022676"/>
    </source>
</evidence>
<feature type="domain" description="Nicotinate/nicotinamide phosphoribosyltransferase" evidence="8">
    <location>
        <begin position="4"/>
        <end position="100"/>
    </location>
</feature>
<keyword evidence="3 9" id="KW-0328">Glycosyltransferase</keyword>
<dbReference type="PANTHER" id="PTHR43816">
    <property type="entry name" value="NICOTINAMIDE PHOSPHORIBOSYLTRANSFERASE"/>
    <property type="match status" value="1"/>
</dbReference>
<dbReference type="PANTHER" id="PTHR43816:SF1">
    <property type="entry name" value="NICOTINAMIDE PHOSPHORIBOSYLTRANSFERASE"/>
    <property type="match status" value="1"/>
</dbReference>
<dbReference type="EMBL" id="JAHLQT010023139">
    <property type="protein sequence ID" value="KAG7165904.1"/>
    <property type="molecule type" value="Genomic_DNA"/>
</dbReference>
<evidence type="ECO:0000256" key="5">
    <source>
        <dbReference type="ARBA" id="ARBA00035007"/>
    </source>
</evidence>
<comment type="pathway">
    <text evidence="5">Cofactor biosynthesis; NAD(+) biosynthesis; nicotinamide D-ribonucleotide from 5-phospho-alpha-D-ribose 1-diphosphate and nicotinamide: step 1/1.</text>
</comment>
<protein>
    <recommendedName>
        <fullName evidence="7">Nicotinamide phosphoribosyltransferase</fullName>
        <ecNumber evidence="6">2.4.2.12</ecNumber>
    </recommendedName>
</protein>
<dbReference type="AlphaFoldDB" id="A0A8J5MWS4"/>
<comment type="caution">
    <text evidence="9">The sequence shown here is derived from an EMBL/GenBank/DDBJ whole genome shotgun (WGS) entry which is preliminary data.</text>
</comment>
<dbReference type="InterPro" id="IPR013785">
    <property type="entry name" value="Aldolase_TIM"/>
</dbReference>
<evidence type="ECO:0000256" key="6">
    <source>
        <dbReference type="ARBA" id="ARBA00035024"/>
    </source>
</evidence>
<evidence type="ECO:0000256" key="1">
    <source>
        <dbReference type="ARBA" id="ARBA00010897"/>
    </source>
</evidence>
<dbReference type="InterPro" id="IPR016471">
    <property type="entry name" value="Nicotinamide_PRibTrfase"/>
</dbReference>
<evidence type="ECO:0000313" key="9">
    <source>
        <dbReference type="EMBL" id="KAG7165904.1"/>
    </source>
</evidence>
<dbReference type="InterPro" id="IPR041525">
    <property type="entry name" value="N/Namide_PRibTrfase"/>
</dbReference>
<evidence type="ECO:0000259" key="8">
    <source>
        <dbReference type="Pfam" id="PF04095"/>
    </source>
</evidence>
<organism evidence="9 10">
    <name type="scientific">Homarus americanus</name>
    <name type="common">American lobster</name>
    <dbReference type="NCBI Taxonomy" id="6706"/>
    <lineage>
        <taxon>Eukaryota</taxon>
        <taxon>Metazoa</taxon>
        <taxon>Ecdysozoa</taxon>
        <taxon>Arthropoda</taxon>
        <taxon>Crustacea</taxon>
        <taxon>Multicrustacea</taxon>
        <taxon>Malacostraca</taxon>
        <taxon>Eumalacostraca</taxon>
        <taxon>Eucarida</taxon>
        <taxon>Decapoda</taxon>
        <taxon>Pleocyemata</taxon>
        <taxon>Astacidea</taxon>
        <taxon>Nephropoidea</taxon>
        <taxon>Nephropidae</taxon>
        <taxon>Homarus</taxon>
    </lineage>
</organism>
<evidence type="ECO:0000313" key="10">
    <source>
        <dbReference type="Proteomes" id="UP000747542"/>
    </source>
</evidence>
<dbReference type="EC" id="2.4.2.12" evidence="6"/>
<dbReference type="Pfam" id="PF04095">
    <property type="entry name" value="NAPRTase"/>
    <property type="match status" value="1"/>
</dbReference>
<dbReference type="GO" id="GO:0047280">
    <property type="term" value="F:nicotinamide phosphoribosyltransferase activity"/>
    <property type="evidence" value="ECO:0007669"/>
    <property type="project" value="UniProtKB-EC"/>
</dbReference>
<evidence type="ECO:0000256" key="7">
    <source>
        <dbReference type="ARBA" id="ARBA00035036"/>
    </source>
</evidence>
<keyword evidence="4" id="KW-0808">Transferase</keyword>
<comment type="similarity">
    <text evidence="1">Belongs to the NAPRTase family.</text>
</comment>
<accession>A0A8J5MWS4</accession>
<dbReference type="UniPathway" id="UPA00253"/>
<evidence type="ECO:0000256" key="2">
    <source>
        <dbReference type="ARBA" id="ARBA00022642"/>
    </source>
</evidence>
<dbReference type="InterPro" id="IPR036068">
    <property type="entry name" value="Nicotinate_pribotase-like_C"/>
</dbReference>
<name>A0A8J5MWS4_HOMAM</name>
<reference evidence="9" key="1">
    <citation type="journal article" date="2021" name="Sci. Adv.">
        <title>The American lobster genome reveals insights on longevity, neural, and immune adaptations.</title>
        <authorList>
            <person name="Polinski J.M."/>
            <person name="Zimin A.V."/>
            <person name="Clark K.F."/>
            <person name="Kohn A.B."/>
            <person name="Sadowski N."/>
            <person name="Timp W."/>
            <person name="Ptitsyn A."/>
            <person name="Khanna P."/>
            <person name="Romanova D.Y."/>
            <person name="Williams P."/>
            <person name="Greenwood S.J."/>
            <person name="Moroz L.L."/>
            <person name="Walt D.R."/>
            <person name="Bodnar A.G."/>
        </authorList>
    </citation>
    <scope>NUCLEOTIDE SEQUENCE</scope>
    <source>
        <strain evidence="9">GMGI-L3</strain>
    </source>
</reference>
<keyword evidence="10" id="KW-1185">Reference proteome</keyword>
<proteinExistence type="inferred from homology"/>
<gene>
    <name evidence="9" type="primary">Nampt-L3</name>
    <name evidence="9" type="ORF">Hamer_G011806</name>
</gene>